<proteinExistence type="inferred from homology"/>
<sequence length="260" mass="28672">MLQLLPTSRCCYRRLYPQTRQLSGRYSIVPSRAFSVQRACRDEHPQKPSKPPVLRENIYTIPNVLTVSRILACPVLGWSILEGNFSLATGILAYAGITDYVDGYVARRCKMQSVLGTILDPAADKALMATLTVTLTMKGLLPMPLAVIILGRDVLLSLSAFYFRFISLPQPRTFRRYWDFSLPSAEVKPTEISKINTALQLLLMGVTTIHPLLAVDLSTALSILQWTVAGSTIWSGAGYLIGGRGVKILGKRENKNSGIS</sequence>
<keyword evidence="7" id="KW-0472">Membrane</keyword>
<dbReference type="Pfam" id="PF01066">
    <property type="entry name" value="CDP-OH_P_transf"/>
    <property type="match status" value="1"/>
</dbReference>
<evidence type="ECO:0000256" key="6">
    <source>
        <dbReference type="ARBA" id="ARBA00023098"/>
    </source>
</evidence>
<dbReference type="PANTHER" id="PTHR14269:SF60">
    <property type="entry name" value="CARDIOLIPIN SYNTHASE (CMP-FORMING)"/>
    <property type="match status" value="1"/>
</dbReference>
<keyword evidence="8" id="KW-0594">Phospholipid biosynthesis</keyword>
<organism evidence="11 12">
    <name type="scientific">Sistotremastrum suecicum HHB10207 ss-3</name>
    <dbReference type="NCBI Taxonomy" id="1314776"/>
    <lineage>
        <taxon>Eukaryota</taxon>
        <taxon>Fungi</taxon>
        <taxon>Dikarya</taxon>
        <taxon>Basidiomycota</taxon>
        <taxon>Agaricomycotina</taxon>
        <taxon>Agaricomycetes</taxon>
        <taxon>Sistotremastrales</taxon>
        <taxon>Sistotremastraceae</taxon>
        <taxon>Sistotremastrum</taxon>
    </lineage>
</organism>
<evidence type="ECO:0000256" key="2">
    <source>
        <dbReference type="ARBA" id="ARBA00022516"/>
    </source>
</evidence>
<evidence type="ECO:0000256" key="4">
    <source>
        <dbReference type="ARBA" id="ARBA00022692"/>
    </source>
</evidence>
<keyword evidence="6" id="KW-0443">Lipid metabolism</keyword>
<name>A0A165YXM0_9AGAM</name>
<keyword evidence="2" id="KW-0444">Lipid biosynthesis</keyword>
<evidence type="ECO:0000313" key="11">
    <source>
        <dbReference type="EMBL" id="KZT33718.1"/>
    </source>
</evidence>
<evidence type="ECO:0000313" key="12">
    <source>
        <dbReference type="Proteomes" id="UP000076798"/>
    </source>
</evidence>
<dbReference type="GO" id="GO:0043337">
    <property type="term" value="F:cardiolipin synthase (CMP-forming)"/>
    <property type="evidence" value="ECO:0007669"/>
    <property type="project" value="TreeGrafter"/>
</dbReference>
<dbReference type="PROSITE" id="PS00379">
    <property type="entry name" value="CDP_ALCOHOL_P_TRANSF"/>
    <property type="match status" value="1"/>
</dbReference>
<dbReference type="EMBL" id="KV428223">
    <property type="protein sequence ID" value="KZT33718.1"/>
    <property type="molecule type" value="Genomic_DNA"/>
</dbReference>
<comment type="subcellular location">
    <subcellularLocation>
        <location evidence="1">Membrane</location>
        <topology evidence="1">Multi-pass membrane protein</topology>
    </subcellularLocation>
</comment>
<dbReference type="Proteomes" id="UP000076798">
    <property type="component" value="Unassembled WGS sequence"/>
</dbReference>
<evidence type="ECO:0000256" key="9">
    <source>
        <dbReference type="ARBA" id="ARBA00023264"/>
    </source>
</evidence>
<comment type="similarity">
    <text evidence="10">Belongs to the CDP-alcohol phosphatidyltransferase class-I family.</text>
</comment>
<evidence type="ECO:0000256" key="3">
    <source>
        <dbReference type="ARBA" id="ARBA00022679"/>
    </source>
</evidence>
<evidence type="ECO:0000256" key="1">
    <source>
        <dbReference type="ARBA" id="ARBA00004141"/>
    </source>
</evidence>
<protein>
    <recommendedName>
        <fullName evidence="13">CDP-diacylglycerol--glycerol-3-phosphate 3-phosphatidyltransferase</fullName>
    </recommendedName>
</protein>
<keyword evidence="12" id="KW-1185">Reference proteome</keyword>
<dbReference type="InterPro" id="IPR000462">
    <property type="entry name" value="CDP-OH_P_trans"/>
</dbReference>
<reference evidence="11 12" key="1">
    <citation type="journal article" date="2016" name="Mol. Biol. Evol.">
        <title>Comparative Genomics of Early-Diverging Mushroom-Forming Fungi Provides Insights into the Origins of Lignocellulose Decay Capabilities.</title>
        <authorList>
            <person name="Nagy L.G."/>
            <person name="Riley R."/>
            <person name="Tritt A."/>
            <person name="Adam C."/>
            <person name="Daum C."/>
            <person name="Floudas D."/>
            <person name="Sun H."/>
            <person name="Yadav J.S."/>
            <person name="Pangilinan J."/>
            <person name="Larsson K.H."/>
            <person name="Matsuura K."/>
            <person name="Barry K."/>
            <person name="Labutti K."/>
            <person name="Kuo R."/>
            <person name="Ohm R.A."/>
            <person name="Bhattacharya S.S."/>
            <person name="Shirouzu T."/>
            <person name="Yoshinaga Y."/>
            <person name="Martin F.M."/>
            <person name="Grigoriev I.V."/>
            <person name="Hibbett D.S."/>
        </authorList>
    </citation>
    <scope>NUCLEOTIDE SEQUENCE [LARGE SCALE GENOMIC DNA]</scope>
    <source>
        <strain evidence="11 12">HHB10207 ss-3</strain>
    </source>
</reference>
<gene>
    <name evidence="11" type="ORF">SISSUDRAFT_1053873</name>
</gene>
<evidence type="ECO:0000256" key="10">
    <source>
        <dbReference type="RuleBase" id="RU003750"/>
    </source>
</evidence>
<dbReference type="GO" id="GO:0032049">
    <property type="term" value="P:cardiolipin biosynthetic process"/>
    <property type="evidence" value="ECO:0007669"/>
    <property type="project" value="TreeGrafter"/>
</dbReference>
<accession>A0A165YXM0</accession>
<dbReference type="OrthoDB" id="10020554at2759"/>
<keyword evidence="5" id="KW-1133">Transmembrane helix</keyword>
<dbReference type="GO" id="GO:0016020">
    <property type="term" value="C:membrane"/>
    <property type="evidence" value="ECO:0007669"/>
    <property type="project" value="UniProtKB-SubCell"/>
</dbReference>
<keyword evidence="9" id="KW-1208">Phospholipid metabolism</keyword>
<evidence type="ECO:0000256" key="8">
    <source>
        <dbReference type="ARBA" id="ARBA00023209"/>
    </source>
</evidence>
<dbReference type="InterPro" id="IPR043130">
    <property type="entry name" value="CDP-OH_PTrfase_TM_dom"/>
</dbReference>
<dbReference type="PANTHER" id="PTHR14269">
    <property type="entry name" value="CDP-DIACYLGLYCEROL--GLYCEROL-3-PHOSPHATE 3-PHOSPHATIDYLTRANSFERASE-RELATED"/>
    <property type="match status" value="1"/>
</dbReference>
<dbReference type="AlphaFoldDB" id="A0A165YXM0"/>
<keyword evidence="3 10" id="KW-0808">Transferase</keyword>
<evidence type="ECO:0008006" key="13">
    <source>
        <dbReference type="Google" id="ProtNLM"/>
    </source>
</evidence>
<dbReference type="InterPro" id="IPR050324">
    <property type="entry name" value="CDP-alcohol_PTase-I"/>
</dbReference>
<dbReference type="Gene3D" id="1.20.120.1760">
    <property type="match status" value="1"/>
</dbReference>
<dbReference type="STRING" id="1314776.A0A165YXM0"/>
<keyword evidence="4" id="KW-0812">Transmembrane</keyword>
<evidence type="ECO:0000256" key="7">
    <source>
        <dbReference type="ARBA" id="ARBA00023136"/>
    </source>
</evidence>
<dbReference type="InterPro" id="IPR048254">
    <property type="entry name" value="CDP_ALCOHOL_P_TRANSF_CS"/>
</dbReference>
<dbReference type="GO" id="GO:0005739">
    <property type="term" value="C:mitochondrion"/>
    <property type="evidence" value="ECO:0007669"/>
    <property type="project" value="TreeGrafter"/>
</dbReference>
<evidence type="ECO:0000256" key="5">
    <source>
        <dbReference type="ARBA" id="ARBA00022989"/>
    </source>
</evidence>